<dbReference type="Proteomes" id="UP000294847">
    <property type="component" value="Chromosome 1"/>
</dbReference>
<name>A0A4P7MWM2_PYROR</name>
<evidence type="ECO:0000256" key="1">
    <source>
        <dbReference type="SAM" id="Phobius"/>
    </source>
</evidence>
<keyword evidence="1" id="KW-1133">Transmembrane helix</keyword>
<feature type="transmembrane region" description="Helical" evidence="1">
    <location>
        <begin position="75"/>
        <end position="92"/>
    </location>
</feature>
<feature type="transmembrane region" description="Helical" evidence="1">
    <location>
        <begin position="104"/>
        <end position="123"/>
    </location>
</feature>
<feature type="transmembrane region" description="Helical" evidence="1">
    <location>
        <begin position="428"/>
        <end position="448"/>
    </location>
</feature>
<organism evidence="2 3">
    <name type="scientific">Pyricularia oryzae</name>
    <name type="common">Rice blast fungus</name>
    <name type="synonym">Magnaporthe oryzae</name>
    <dbReference type="NCBI Taxonomy" id="318829"/>
    <lineage>
        <taxon>Eukaryota</taxon>
        <taxon>Fungi</taxon>
        <taxon>Dikarya</taxon>
        <taxon>Ascomycota</taxon>
        <taxon>Pezizomycotina</taxon>
        <taxon>Sordariomycetes</taxon>
        <taxon>Sordariomycetidae</taxon>
        <taxon>Magnaporthales</taxon>
        <taxon>Pyriculariaceae</taxon>
        <taxon>Pyricularia</taxon>
    </lineage>
</organism>
<dbReference type="EMBL" id="CP034204">
    <property type="protein sequence ID" value="QBZ53611.1"/>
    <property type="molecule type" value="Genomic_DNA"/>
</dbReference>
<keyword evidence="1" id="KW-0472">Membrane</keyword>
<proteinExistence type="predicted"/>
<evidence type="ECO:0000313" key="3">
    <source>
        <dbReference type="Proteomes" id="UP000294847"/>
    </source>
</evidence>
<feature type="transmembrane region" description="Helical" evidence="1">
    <location>
        <begin position="175"/>
        <end position="191"/>
    </location>
</feature>
<gene>
    <name evidence="2" type="ORF">PoMZ_09299</name>
</gene>
<reference evidence="2 3" key="1">
    <citation type="journal article" date="2019" name="Mol. Biol. Evol.">
        <title>Blast fungal genomes show frequent chromosomal changes, gene gains and losses, and effector gene turnover.</title>
        <authorList>
            <person name="Gomez Luciano L.B."/>
            <person name="Jason Tsai I."/>
            <person name="Chuma I."/>
            <person name="Tosa Y."/>
            <person name="Chen Y.H."/>
            <person name="Li J.Y."/>
            <person name="Li M.Y."/>
            <person name="Jade Lu M.Y."/>
            <person name="Nakayashiki H."/>
            <person name="Li W.H."/>
        </authorList>
    </citation>
    <scope>NUCLEOTIDE SEQUENCE [LARGE SCALE GENOMIC DNA]</scope>
    <source>
        <strain evidence="2">MZ5-1-6</strain>
    </source>
</reference>
<feature type="transmembrane region" description="Helical" evidence="1">
    <location>
        <begin position="339"/>
        <end position="360"/>
    </location>
</feature>
<keyword evidence="1" id="KW-0812">Transmembrane</keyword>
<feature type="transmembrane region" description="Helical" evidence="1">
    <location>
        <begin position="386"/>
        <end position="408"/>
    </location>
</feature>
<accession>A0A4P7MWM2</accession>
<feature type="transmembrane region" description="Helical" evidence="1">
    <location>
        <begin position="211"/>
        <end position="231"/>
    </location>
</feature>
<sequence length="472" mass="51854">MDKPSMQGMSPWESIAFYFPQIFGDSTNAGFDVLACGEGTSSSTFSVCSSSVPLNSFTAEWVHCSFPHSGSYFPVPLYVFYAMSFVAITCRAESWAAPIALTSIMAYSATTAIHALVLAAVSLTDYVSRLSRLRSGYEVVLVGGVSLSGTLERGGGDGPVWLPLIPMVFDPDTDLINLVLGFTYLCIIPLYRRSVVYKNLTDTPRKRLLAWVWILLVTAGFVAGFGTSVYMQIWYSPQVRFCPAGNGPIDAAGAHDKLPAALEGPNEDLESWNPEDWYRWNRTASRVFGNESTTASAMRCLYPSADFWWPTRDPAEIQVKAFQPRHLRSGRTPPAFDEVVIVGSLVLFFTSAFANLLLYFTRNSPKAPILGLRWPQNGVELPENRFLLGLEVIASLVIPVAGLALAVMMNIIVWKDPRNEFYEGFTHLGQWGFLCNILLFAGGVFVAGPDGESNQMDNPPAAPEEYPLADLA</sequence>
<dbReference type="AlphaFoldDB" id="A0A4P7MWM2"/>
<protein>
    <submittedName>
        <fullName evidence="2">Uncharacterized protein</fullName>
    </submittedName>
</protein>
<evidence type="ECO:0000313" key="2">
    <source>
        <dbReference type="EMBL" id="QBZ53611.1"/>
    </source>
</evidence>